<keyword evidence="3" id="KW-1185">Reference proteome</keyword>
<dbReference type="PATRIC" id="fig|1915.4.peg.8915"/>
<evidence type="ECO:0000313" key="2">
    <source>
        <dbReference type="EMBL" id="ANS70322.1"/>
    </source>
</evidence>
<dbReference type="PROSITE" id="PS51725">
    <property type="entry name" value="ABM"/>
    <property type="match status" value="1"/>
</dbReference>
<sequence>MQVRASIVLTFPQVMRVEWNHHTPSPQKKASMIVTYGFNATLTAKPHMGDRLVDLLLTGLNEGSPGASEHCVVYLVSRSASAPDVVHVTEGWTSEEDHHRIFAGEAAQAIVAQVDGLLTKESEYTDYVPVRGKAAF</sequence>
<dbReference type="InterPro" id="IPR007138">
    <property type="entry name" value="ABM_dom"/>
</dbReference>
<dbReference type="Gene3D" id="3.30.70.100">
    <property type="match status" value="1"/>
</dbReference>
<dbReference type="SUPFAM" id="SSF54909">
    <property type="entry name" value="Dimeric alpha+beta barrel"/>
    <property type="match status" value="1"/>
</dbReference>
<proteinExistence type="predicted"/>
<keyword evidence="2" id="KW-0560">Oxidoreductase</keyword>
<dbReference type="Proteomes" id="UP000092598">
    <property type="component" value="Chromosome"/>
</dbReference>
<reference evidence="2 3" key="1">
    <citation type="submission" date="2016-07" db="EMBL/GenBank/DDBJ databases">
        <title>Enhancement of antibiotic productionsby engineered nitrateutilization in actinobacteria.</title>
        <authorList>
            <person name="Meng S.C."/>
        </authorList>
    </citation>
    <scope>NUCLEOTIDE SEQUENCE [LARGE SCALE GENOMIC DNA]</scope>
    <source>
        <strain evidence="2 3">NRRL 2936</strain>
    </source>
</reference>
<evidence type="ECO:0000259" key="1">
    <source>
        <dbReference type="PROSITE" id="PS51725"/>
    </source>
</evidence>
<gene>
    <name evidence="2" type="ORF">SLINC_8098</name>
</gene>
<evidence type="ECO:0000313" key="3">
    <source>
        <dbReference type="Proteomes" id="UP000092598"/>
    </source>
</evidence>
<name>A0A1B1MPK5_STRLN</name>
<dbReference type="AlphaFoldDB" id="A0A1B1MPK5"/>
<dbReference type="GO" id="GO:0004497">
    <property type="term" value="F:monooxygenase activity"/>
    <property type="evidence" value="ECO:0007669"/>
    <property type="project" value="UniProtKB-KW"/>
</dbReference>
<feature type="domain" description="ABM" evidence="1">
    <location>
        <begin position="36"/>
        <end position="128"/>
    </location>
</feature>
<protein>
    <submittedName>
        <fullName evidence="2">Antibiotic biosynthesis monooxygenase</fullName>
    </submittedName>
</protein>
<dbReference type="KEGG" id="sls:SLINC_8098"/>
<dbReference type="InterPro" id="IPR011008">
    <property type="entry name" value="Dimeric_a/b-barrel"/>
</dbReference>
<dbReference type="Pfam" id="PF03992">
    <property type="entry name" value="ABM"/>
    <property type="match status" value="1"/>
</dbReference>
<accession>A0A1B1MPK5</accession>
<organism evidence="2 3">
    <name type="scientific">Streptomyces lincolnensis</name>
    <dbReference type="NCBI Taxonomy" id="1915"/>
    <lineage>
        <taxon>Bacteria</taxon>
        <taxon>Bacillati</taxon>
        <taxon>Actinomycetota</taxon>
        <taxon>Actinomycetes</taxon>
        <taxon>Kitasatosporales</taxon>
        <taxon>Streptomycetaceae</taxon>
        <taxon>Streptomyces</taxon>
    </lineage>
</organism>
<dbReference type="EMBL" id="CP016438">
    <property type="protein sequence ID" value="ANS70322.1"/>
    <property type="molecule type" value="Genomic_DNA"/>
</dbReference>
<keyword evidence="2" id="KW-0503">Monooxygenase</keyword>
<dbReference type="STRING" id="1915.SLINC_8098"/>